<keyword evidence="2" id="KW-1185">Reference proteome</keyword>
<reference evidence="1 2" key="1">
    <citation type="journal article" date="2015" name="Genome Biol. Evol.">
        <title>Comparative Genomics of a Bacterivorous Green Alga Reveals Evolutionary Causalities and Consequences of Phago-Mixotrophic Mode of Nutrition.</title>
        <authorList>
            <person name="Burns J.A."/>
            <person name="Paasch A."/>
            <person name="Narechania A."/>
            <person name="Kim E."/>
        </authorList>
    </citation>
    <scope>NUCLEOTIDE SEQUENCE [LARGE SCALE GENOMIC DNA]</scope>
    <source>
        <strain evidence="1 2">PLY_AMNH</strain>
    </source>
</reference>
<sequence>MELATKRASADIGIGMYVESEEGNIVQDTVVESIHAMASDSASNIVKGWEVFDGHECSCHTLALSVGTFMESEGVKSVFVKLRGMTTHFNHSVIGRSLLHDCQRNYSLRST</sequence>
<evidence type="ECO:0000313" key="2">
    <source>
        <dbReference type="Proteomes" id="UP001190700"/>
    </source>
</evidence>
<gene>
    <name evidence="1" type="ORF">CYMTET_29105</name>
</gene>
<protein>
    <submittedName>
        <fullName evidence="1">Uncharacterized protein</fullName>
    </submittedName>
</protein>
<dbReference type="EMBL" id="LGRX02016497">
    <property type="protein sequence ID" value="KAK3262020.1"/>
    <property type="molecule type" value="Genomic_DNA"/>
</dbReference>
<name>A0AAE0FM36_9CHLO</name>
<evidence type="ECO:0000313" key="1">
    <source>
        <dbReference type="EMBL" id="KAK3262020.1"/>
    </source>
</evidence>
<organism evidence="1 2">
    <name type="scientific">Cymbomonas tetramitiformis</name>
    <dbReference type="NCBI Taxonomy" id="36881"/>
    <lineage>
        <taxon>Eukaryota</taxon>
        <taxon>Viridiplantae</taxon>
        <taxon>Chlorophyta</taxon>
        <taxon>Pyramimonadophyceae</taxon>
        <taxon>Pyramimonadales</taxon>
        <taxon>Pyramimonadaceae</taxon>
        <taxon>Cymbomonas</taxon>
    </lineage>
</organism>
<accession>A0AAE0FM36</accession>
<dbReference type="Proteomes" id="UP001190700">
    <property type="component" value="Unassembled WGS sequence"/>
</dbReference>
<comment type="caution">
    <text evidence="1">The sequence shown here is derived from an EMBL/GenBank/DDBJ whole genome shotgun (WGS) entry which is preliminary data.</text>
</comment>
<proteinExistence type="predicted"/>
<dbReference type="AlphaFoldDB" id="A0AAE0FM36"/>